<gene>
    <name evidence="1" type="ORF">FA95DRAFT_820640</name>
</gene>
<reference evidence="1" key="1">
    <citation type="submission" date="2021-02" db="EMBL/GenBank/DDBJ databases">
        <authorList>
            <consortium name="DOE Joint Genome Institute"/>
            <person name="Ahrendt S."/>
            <person name="Looney B.P."/>
            <person name="Miyauchi S."/>
            <person name="Morin E."/>
            <person name="Drula E."/>
            <person name="Courty P.E."/>
            <person name="Chicoki N."/>
            <person name="Fauchery L."/>
            <person name="Kohler A."/>
            <person name="Kuo A."/>
            <person name="Labutti K."/>
            <person name="Pangilinan J."/>
            <person name="Lipzen A."/>
            <person name="Riley R."/>
            <person name="Andreopoulos W."/>
            <person name="He G."/>
            <person name="Johnson J."/>
            <person name="Barry K.W."/>
            <person name="Grigoriev I.V."/>
            <person name="Nagy L."/>
            <person name="Hibbett D."/>
            <person name="Henrissat B."/>
            <person name="Matheny P.B."/>
            <person name="Labbe J."/>
            <person name="Martin F."/>
        </authorList>
    </citation>
    <scope>NUCLEOTIDE SEQUENCE</scope>
    <source>
        <strain evidence="1">FP105234-sp</strain>
    </source>
</reference>
<dbReference type="EMBL" id="MU275870">
    <property type="protein sequence ID" value="KAI0049700.1"/>
    <property type="molecule type" value="Genomic_DNA"/>
</dbReference>
<name>A0ACB8S027_9AGAM</name>
<sequence>MSSPPTDVTEKAVDLADDKSTYVRPVLGKWRRLSLLFLWCLAEFMDSFVASAIFPAIPAQERALGISPTEITWVFSAYGATFSAFLLISGRISDIYSAKWSFIVGSAGVGLFALGCGFVHDKIALFILRALTGVCAALTVPSALSLIVEWFPDPQEQNRAIAAFGGTGALGNVLGIVIGGVFVQWASWRWDYWFTCMMGLPIAIISILITPQSAPRPHKPSWRRLDLGGVVLITAAIILFIYGITTGSSSGWKDAKVIAPLILSVLLATAYFILEAKLDPHMASLPPSVWKHPNVPILVTIALVPFFFWCALYFQLIPRFQEVYGWSAILTAIHFLPTGIFAGLIAGFAGMFPKYVNPKWTILFGLCVDIVATILLPFANKSDRYWSLIFPAFIIGTMGNMIVYTNANIAIFMNTPPELAGTIGAIFNAALQMGNALGLAVIGTITNSVDKKRIKEGEDPGYHGIADGFWFLLAALVLEIVLLLIFYKIEKQPVPAPAQDIEGNATPGVRSSTGTIAEDPVKEASQSEKV</sequence>
<evidence type="ECO:0000313" key="1">
    <source>
        <dbReference type="EMBL" id="KAI0049700.1"/>
    </source>
</evidence>
<comment type="caution">
    <text evidence="1">The sequence shown here is derived from an EMBL/GenBank/DDBJ whole genome shotgun (WGS) entry which is preliminary data.</text>
</comment>
<accession>A0ACB8S027</accession>
<reference evidence="1" key="2">
    <citation type="journal article" date="2022" name="New Phytol.">
        <title>Evolutionary transition to the ectomycorrhizal habit in the genomes of a hyperdiverse lineage of mushroom-forming fungi.</title>
        <authorList>
            <person name="Looney B."/>
            <person name="Miyauchi S."/>
            <person name="Morin E."/>
            <person name="Drula E."/>
            <person name="Courty P.E."/>
            <person name="Kohler A."/>
            <person name="Kuo A."/>
            <person name="LaButti K."/>
            <person name="Pangilinan J."/>
            <person name="Lipzen A."/>
            <person name="Riley R."/>
            <person name="Andreopoulos W."/>
            <person name="He G."/>
            <person name="Johnson J."/>
            <person name="Nolan M."/>
            <person name="Tritt A."/>
            <person name="Barry K.W."/>
            <person name="Grigoriev I.V."/>
            <person name="Nagy L.G."/>
            <person name="Hibbett D."/>
            <person name="Henrissat B."/>
            <person name="Matheny P.B."/>
            <person name="Labbe J."/>
            <person name="Martin F.M."/>
        </authorList>
    </citation>
    <scope>NUCLEOTIDE SEQUENCE</scope>
    <source>
        <strain evidence="1">FP105234-sp</strain>
    </source>
</reference>
<keyword evidence="2" id="KW-1185">Reference proteome</keyword>
<evidence type="ECO:0000313" key="2">
    <source>
        <dbReference type="Proteomes" id="UP000814033"/>
    </source>
</evidence>
<dbReference type="Proteomes" id="UP000814033">
    <property type="component" value="Unassembled WGS sequence"/>
</dbReference>
<proteinExistence type="predicted"/>
<organism evidence="1 2">
    <name type="scientific">Auriscalpium vulgare</name>
    <dbReference type="NCBI Taxonomy" id="40419"/>
    <lineage>
        <taxon>Eukaryota</taxon>
        <taxon>Fungi</taxon>
        <taxon>Dikarya</taxon>
        <taxon>Basidiomycota</taxon>
        <taxon>Agaricomycotina</taxon>
        <taxon>Agaricomycetes</taxon>
        <taxon>Russulales</taxon>
        <taxon>Auriscalpiaceae</taxon>
        <taxon>Auriscalpium</taxon>
    </lineage>
</organism>
<protein>
    <submittedName>
        <fullName evidence="1">MFS general substrate transporter</fullName>
    </submittedName>
</protein>